<feature type="signal peptide" evidence="6">
    <location>
        <begin position="1"/>
        <end position="20"/>
    </location>
</feature>
<evidence type="ECO:0000256" key="5">
    <source>
        <dbReference type="SAM" id="Phobius"/>
    </source>
</evidence>
<feature type="transmembrane region" description="Helical" evidence="5">
    <location>
        <begin position="92"/>
        <end position="109"/>
    </location>
</feature>
<feature type="transmembrane region" description="Helical" evidence="5">
    <location>
        <begin position="185"/>
        <end position="203"/>
    </location>
</feature>
<proteinExistence type="predicted"/>
<evidence type="ECO:0000256" key="1">
    <source>
        <dbReference type="ARBA" id="ARBA00004141"/>
    </source>
</evidence>
<feature type="transmembrane region" description="Helical" evidence="5">
    <location>
        <begin position="241"/>
        <end position="262"/>
    </location>
</feature>
<evidence type="ECO:0000313" key="8">
    <source>
        <dbReference type="Proteomes" id="UP001642484"/>
    </source>
</evidence>
<feature type="chain" id="PRO_5047518632" description="Magnesium transporter" evidence="6">
    <location>
        <begin position="21"/>
        <end position="271"/>
    </location>
</feature>
<dbReference type="PANTHER" id="PTHR12570">
    <property type="match status" value="1"/>
</dbReference>
<protein>
    <recommendedName>
        <fullName evidence="9">Magnesium transporter</fullName>
    </recommendedName>
</protein>
<keyword evidence="8" id="KW-1185">Reference proteome</keyword>
<feature type="transmembrane region" description="Helical" evidence="5">
    <location>
        <begin position="121"/>
        <end position="141"/>
    </location>
</feature>
<evidence type="ECO:0000256" key="2">
    <source>
        <dbReference type="ARBA" id="ARBA00022692"/>
    </source>
</evidence>
<evidence type="ECO:0000256" key="3">
    <source>
        <dbReference type="ARBA" id="ARBA00022989"/>
    </source>
</evidence>
<keyword evidence="4 5" id="KW-0472">Membrane</keyword>
<reference evidence="7 8" key="1">
    <citation type="submission" date="2024-02" db="EMBL/GenBank/DDBJ databases">
        <authorList>
            <person name="Chen Y."/>
            <person name="Shah S."/>
            <person name="Dougan E. K."/>
            <person name="Thang M."/>
            <person name="Chan C."/>
        </authorList>
    </citation>
    <scope>NUCLEOTIDE SEQUENCE [LARGE SCALE GENOMIC DNA]</scope>
</reference>
<feature type="transmembrane region" description="Helical" evidence="5">
    <location>
        <begin position="212"/>
        <end position="235"/>
    </location>
</feature>
<comment type="caution">
    <text evidence="7">The sequence shown here is derived from an EMBL/GenBank/DDBJ whole genome shotgun (WGS) entry which is preliminary data.</text>
</comment>
<dbReference type="PANTHER" id="PTHR12570:SF9">
    <property type="entry name" value="MAGNESIUM TRANSPORTER NIPA8-RELATED"/>
    <property type="match status" value="1"/>
</dbReference>
<dbReference type="Proteomes" id="UP001642484">
    <property type="component" value="Unassembled WGS sequence"/>
</dbReference>
<evidence type="ECO:0008006" key="9">
    <source>
        <dbReference type="Google" id="ProtNLM"/>
    </source>
</evidence>
<evidence type="ECO:0000256" key="6">
    <source>
        <dbReference type="SAM" id="SignalP"/>
    </source>
</evidence>
<dbReference type="InterPro" id="IPR008521">
    <property type="entry name" value="Mg_trans_NIPA"/>
</dbReference>
<name>A0ABP0LA05_9DINO</name>
<evidence type="ECO:0000256" key="4">
    <source>
        <dbReference type="ARBA" id="ARBA00023136"/>
    </source>
</evidence>
<keyword evidence="6" id="KW-0732">Signal</keyword>
<accession>A0ABP0LA05</accession>
<sequence length="271" mass="28464">MALWHGLLLMILRAVTTSCAENLQRFAQRKENPKRWLNAFGVALGVLGAPLDAVAYTVAPQSLLAPVGMVGMLFSLLAAQHVHGDDLTLRDVLSALAVLFGAGCCIHSGSSETQTPSWEMYAVYASCVLFVCTFLGLSLFLRESTQAADVLASALLGGSLASSSVVCSKTLMATLTDAGAALSQMLQAALPLGLVAPAHLYVLNRSYGRHSLVIMSPSMGASALLCNVLTGYLLYGEVPLAAIEFSIGISLICLGILSLMAFRSKKVVAVQ</sequence>
<keyword evidence="2 5" id="KW-0812">Transmembrane</keyword>
<comment type="subcellular location">
    <subcellularLocation>
        <location evidence="1">Membrane</location>
        <topology evidence="1">Multi-pass membrane protein</topology>
    </subcellularLocation>
</comment>
<dbReference type="Pfam" id="PF05653">
    <property type="entry name" value="Mg_trans_NIPA"/>
    <property type="match status" value="1"/>
</dbReference>
<gene>
    <name evidence="7" type="ORF">CCMP2556_LOCUS19737</name>
</gene>
<evidence type="ECO:0000313" key="7">
    <source>
        <dbReference type="EMBL" id="CAK9035019.1"/>
    </source>
</evidence>
<keyword evidence="3 5" id="KW-1133">Transmembrane helix</keyword>
<organism evidence="7 8">
    <name type="scientific">Durusdinium trenchii</name>
    <dbReference type="NCBI Taxonomy" id="1381693"/>
    <lineage>
        <taxon>Eukaryota</taxon>
        <taxon>Sar</taxon>
        <taxon>Alveolata</taxon>
        <taxon>Dinophyceae</taxon>
        <taxon>Suessiales</taxon>
        <taxon>Symbiodiniaceae</taxon>
        <taxon>Durusdinium</taxon>
    </lineage>
</organism>
<feature type="transmembrane region" description="Helical" evidence="5">
    <location>
        <begin position="63"/>
        <end position="80"/>
    </location>
</feature>
<dbReference type="EMBL" id="CAXAMN010011336">
    <property type="protein sequence ID" value="CAK9035019.1"/>
    <property type="molecule type" value="Genomic_DNA"/>
</dbReference>
<feature type="transmembrane region" description="Helical" evidence="5">
    <location>
        <begin position="36"/>
        <end position="56"/>
    </location>
</feature>